<accession>A0A7S5R7Z2</accession>
<protein>
    <recommendedName>
        <fullName evidence="4">DUF3307 domain-containing protein</fullName>
    </recommendedName>
</protein>
<keyword evidence="1" id="KW-1133">Transmembrane helix</keyword>
<evidence type="ECO:0008006" key="4">
    <source>
        <dbReference type="Google" id="ProtNLM"/>
    </source>
</evidence>
<evidence type="ECO:0000256" key="1">
    <source>
        <dbReference type="SAM" id="Phobius"/>
    </source>
</evidence>
<name>A0A7S5R7Z2_9CAUD</name>
<dbReference type="EMBL" id="MN988525">
    <property type="protein sequence ID" value="QIG72770.1"/>
    <property type="molecule type" value="Genomic_DNA"/>
</dbReference>
<keyword evidence="1" id="KW-0812">Transmembrane</keyword>
<gene>
    <name evidence="2" type="ORF">EVB97_212</name>
</gene>
<feature type="transmembrane region" description="Helical" evidence="1">
    <location>
        <begin position="101"/>
        <end position="119"/>
    </location>
</feature>
<evidence type="ECO:0000313" key="3">
    <source>
        <dbReference type="Proteomes" id="UP000655883"/>
    </source>
</evidence>
<organism evidence="2 3">
    <name type="scientific">Rhizobium phage RHph_Y65</name>
    <dbReference type="NCBI Taxonomy" id="2509785"/>
    <lineage>
        <taxon>Viruses</taxon>
        <taxon>Duplodnaviria</taxon>
        <taxon>Heunggongvirae</taxon>
        <taxon>Uroviricota</taxon>
        <taxon>Caudoviricetes</taxon>
        <taxon>Kleczkowskaviridae</taxon>
        <taxon>Cuauhnahuacvirus</taxon>
        <taxon>Cuauhnahuacvirus Y65</taxon>
    </lineage>
</organism>
<reference evidence="2 3" key="1">
    <citation type="submission" date="2020-01" db="EMBL/GenBank/DDBJ databases">
        <title>Patterns of diversity and host range of bacteriophage communities associated with bean-nodulatin bacteria.</title>
        <authorList>
            <person name="Vann Cauwenberghe J."/>
            <person name="Santamaria R.I."/>
            <person name="Bustos P."/>
            <person name="Juarez S."/>
            <person name="Gonzalez V."/>
        </authorList>
    </citation>
    <scope>NUCLEOTIDE SEQUENCE [LARGE SCALE GENOMIC DNA]</scope>
    <source>
        <strain evidence="3">RHph</strain>
    </source>
</reference>
<keyword evidence="3" id="KW-1185">Reference proteome</keyword>
<sequence>MEFGLLLFKLLVGHAIWDYPGQGFLADLKNCNKDCKSLLKSNFAVDKHAWMFGLFFHVLLHCGAVAFITQSVTATILEFVVHIITDHVKCKDKISFVTDQIIHILTKVVICIIVLHGGFP</sequence>
<dbReference type="Proteomes" id="UP000655883">
    <property type="component" value="Segment"/>
</dbReference>
<keyword evidence="1" id="KW-0472">Membrane</keyword>
<evidence type="ECO:0000313" key="2">
    <source>
        <dbReference type="EMBL" id="QIG72770.1"/>
    </source>
</evidence>
<proteinExistence type="predicted"/>
<feature type="transmembrane region" description="Helical" evidence="1">
    <location>
        <begin position="49"/>
        <end position="80"/>
    </location>
</feature>